<gene>
    <name evidence="1" type="ORF">ADM99_05855</name>
</gene>
<name>A0A0P6X095_9CHLR</name>
<evidence type="ECO:0000313" key="1">
    <source>
        <dbReference type="EMBL" id="KPL72625.1"/>
    </source>
</evidence>
<protein>
    <submittedName>
        <fullName evidence="1">Uncharacterized protein</fullName>
    </submittedName>
</protein>
<reference evidence="1 2" key="1">
    <citation type="submission" date="2015-07" db="EMBL/GenBank/DDBJ databases">
        <title>Genome sequence of Leptolinea tardivitalis DSM 16556.</title>
        <authorList>
            <person name="Hemp J."/>
            <person name="Ward L.M."/>
            <person name="Pace L.A."/>
            <person name="Fischer W.W."/>
        </authorList>
    </citation>
    <scope>NUCLEOTIDE SEQUENCE [LARGE SCALE GENOMIC DNA]</scope>
    <source>
        <strain evidence="1 2">YMTK-2</strain>
    </source>
</reference>
<keyword evidence="2" id="KW-1185">Reference proteome</keyword>
<dbReference type="STRING" id="229920.ADM99_05855"/>
<accession>A0A0P6X095</accession>
<dbReference type="AlphaFoldDB" id="A0A0P6X095"/>
<dbReference type="RefSeq" id="WP_062421318.1">
    <property type="nucleotide sequence ID" value="NZ_BBYA01000008.1"/>
</dbReference>
<dbReference type="Proteomes" id="UP000050430">
    <property type="component" value="Unassembled WGS sequence"/>
</dbReference>
<evidence type="ECO:0000313" key="2">
    <source>
        <dbReference type="Proteomes" id="UP000050430"/>
    </source>
</evidence>
<organism evidence="1 2">
    <name type="scientific">Leptolinea tardivitalis</name>
    <dbReference type="NCBI Taxonomy" id="229920"/>
    <lineage>
        <taxon>Bacteria</taxon>
        <taxon>Bacillati</taxon>
        <taxon>Chloroflexota</taxon>
        <taxon>Anaerolineae</taxon>
        <taxon>Anaerolineales</taxon>
        <taxon>Anaerolineaceae</taxon>
        <taxon>Leptolinea</taxon>
    </lineage>
</organism>
<proteinExistence type="predicted"/>
<comment type="caution">
    <text evidence="1">The sequence shown here is derived from an EMBL/GenBank/DDBJ whole genome shotgun (WGS) entry which is preliminary data.</text>
</comment>
<dbReference type="EMBL" id="LGCK01000007">
    <property type="protein sequence ID" value="KPL72625.1"/>
    <property type="molecule type" value="Genomic_DNA"/>
</dbReference>
<sequence>MKSRQILSDEAEWTIDARLSDATCDTILQALKAVENWLFQGRIQPRTSSQLFKTIGIYWKPSPPFWWKTRYHHVEFSTTFVVGEALCCDTAVHEIAHVLDNFLGMHPLSTIFGGGPADLMCRSIGAEPECFFPRFRAPGFEKRMTALCVEQNPTLYGRSLGPAEDFAESFRLVVTNPDYLHSSAPCRYDWFENWRLTLLDQFEK</sequence>